<proteinExistence type="predicted"/>
<gene>
    <name evidence="1" type="ordered locus">CV_0636</name>
</gene>
<dbReference type="Proteomes" id="UP000001424">
    <property type="component" value="Chromosome"/>
</dbReference>
<evidence type="ECO:0000313" key="2">
    <source>
        <dbReference type="Proteomes" id="UP000001424"/>
    </source>
</evidence>
<reference evidence="1 2" key="1">
    <citation type="journal article" date="2003" name="Proc. Natl. Acad. Sci. U.S.A.">
        <title>The complete genome sequence of Chromobacterium violaceum reveals remarkable and exploitable bacterial adaptability.</title>
        <authorList>
            <person name="Vasconcelos A.T.R."/>
            <person name="de Almeida D.F."/>
            <person name="Almeida F.C."/>
            <person name="de Almeida L.G.P."/>
            <person name="de Almeida R."/>
            <person name="Goncalves J.A.A."/>
            <person name="Andrade E.M."/>
            <person name="Antonio R.V."/>
            <person name="Araripe J."/>
            <person name="de Araujo M.F.F."/>
            <person name="Filho S.A."/>
            <person name="Azevedo V."/>
            <person name="Batista A.J."/>
            <person name="Bataus L.A.M."/>
            <person name="Batista J.S."/>
            <person name="Belo A."/>
            <person name="vander Berg C."/>
            <person name="Blamey J."/>
            <person name="Bogo M."/>
            <person name="Bonato S."/>
            <person name="Bordignon J."/>
            <person name="Brito C.A."/>
            <person name="Brocchi M."/>
            <person name="Burity H.A."/>
            <person name="Camargo A.A."/>
            <person name="Cardoso D.D.P."/>
            <person name="Carneiro N.P."/>
            <person name="Carraro D.M."/>
            <person name="Carvalho C.M.B."/>
            <person name="Cascardo J.C.M."/>
            <person name="Cavada B.S."/>
            <person name="Chueire L.M.O."/>
            <person name="Pasa T.B.C."/>
            <person name="Duran N."/>
            <person name="Fagundes N."/>
            <person name="Falcao C.L."/>
            <person name="Fantinatti F."/>
            <person name="Farias I.P."/>
            <person name="Felipe M.S.S."/>
            <person name="Ferrari L.P."/>
            <person name="Ferro J.A."/>
            <person name="Ferro M.I.T."/>
            <person name="Franco G.R."/>
            <person name="Freitas N.S.A."/>
            <person name="Furlan L.R."/>
            <person name="Gazzinelli R.T."/>
            <person name="Gomes E.A."/>
            <person name="Goncalves P.R."/>
            <person name="Grangeiro T.B."/>
            <person name="Grattapaglia D."/>
            <person name="Grisard E.C."/>
            <person name="Guimaraes C.T."/>
            <person name="Hanna E.S."/>
            <person name="Hungria M."/>
            <person name="Jardim S.N."/>
            <person name="Laurino J."/>
            <person name="Leoi L.C.T."/>
            <person name="Fassarella L."/>
            <person name="Lima A."/>
            <person name="Loureiro M.F."/>
            <person name="Lyra M.C.P."/>
            <person name="Macedo M."/>
            <person name="Madeira H.M.F."/>
            <person name="Manfio G.P."/>
            <person name="Maranhao A.Q."/>
            <person name="Martins W.S."/>
            <person name="di Mauro S.M.Z."/>
            <person name="de Medeiros S.R.B."/>
            <person name="Meissner R.D.V."/>
            <person name="Menck C.F.M."/>
            <person name="Moreira M.A.M."/>
            <person name="Nascimento F.F."/>
            <person name="Nicolas M.F."/>
            <person name="Oliveira J.G."/>
            <person name="Oliveira S.C."/>
            <person name="Paixao R.F.C."/>
            <person name="Parente J.A."/>
            <person name="Pedrosa F.O."/>
            <person name="Pena S.J.D."/>
            <person name="Perreira J.O."/>
            <person name="Perreira M."/>
            <person name="Pinto L.S.R.C."/>
            <person name="Pinto L.S."/>
            <person name="Porto J.I.R."/>
            <person name="Potrich D.P."/>
            <person name="Neto C.E.R."/>
            <person name="Reis A.M.M."/>
            <person name="Rigo L.U."/>
            <person name="Rondinelli E."/>
            <person name="dos Santos E.B.P."/>
            <person name="Santos F.R."/>
            <person name="Schneider M.P.C."/>
            <person name="Seuanez H.N."/>
            <person name="Silva A.M.R."/>
            <person name="da Silva A.L.C."/>
            <person name="Silva D.W."/>
            <person name="Silva R."/>
            <person name="Simoes I.C."/>
            <person name="Simon D."/>
            <person name="Soares C.M.A."/>
            <person name="Soares R.B.A."/>
            <person name="Souza E.M."/>
            <person name="Souza K.R.L."/>
            <person name="Souza R.C."/>
            <person name="Steffens M.B.R."/>
            <person name="Steindel M."/>
            <person name="Teixeira S.R."/>
            <person name="Urmenyi T."/>
            <person name="Vettore A."/>
            <person name="Wassem R."/>
            <person name="Zaha A."/>
            <person name="Simpson A.J.G."/>
        </authorList>
    </citation>
    <scope>NUCLEOTIDE SEQUENCE [LARGE SCALE GENOMIC DNA]</scope>
    <source>
        <strain evidence="2">ATCC 12472 / DSM 30191 / JCM 1249 / NBRC 12614 / NCIMB 9131 / NCTC 9757</strain>
    </source>
</reference>
<keyword evidence="2" id="KW-1185">Reference proteome</keyword>
<dbReference type="KEGG" id="cvi:CV_0636"/>
<protein>
    <submittedName>
        <fullName evidence="1">Uncharacterized protein</fullName>
    </submittedName>
</protein>
<organism evidence="1 2">
    <name type="scientific">Chromobacterium violaceum (strain ATCC 12472 / DSM 30191 / JCM 1249 / CCUG 213 / NBRC 12614 / NCIMB 9131 / NCTC 9757 / MK)</name>
    <dbReference type="NCBI Taxonomy" id="243365"/>
    <lineage>
        <taxon>Bacteria</taxon>
        <taxon>Pseudomonadati</taxon>
        <taxon>Pseudomonadota</taxon>
        <taxon>Betaproteobacteria</taxon>
        <taxon>Neisseriales</taxon>
        <taxon>Chromobacteriaceae</taxon>
        <taxon>Chromobacterium</taxon>
    </lineage>
</organism>
<evidence type="ECO:0000313" key="1">
    <source>
        <dbReference type="EMBL" id="AAQ58312.1"/>
    </source>
</evidence>
<dbReference type="HOGENOM" id="CLU_1692374_0_0_4"/>
<dbReference type="AlphaFoldDB" id="Q7P0D1"/>
<accession>Q7P0D1</accession>
<dbReference type="EMBL" id="AE016825">
    <property type="protein sequence ID" value="AAQ58312.1"/>
    <property type="molecule type" value="Genomic_DNA"/>
</dbReference>
<name>Q7P0D1_CHRVO</name>
<sequence>MLLCCWEQLLLRHGKFLNHIRCHHPCSVEFIAMNPEEYAYKNPSCMSLLSFKDMFAEVVEQHVLSLPEEERFQFESCTQRYGKISDMVCIDEVSISDMLGSPFYQPRAAVIDYIDFKPVFYYTGAGIYQWSDTLDKECLSYWISYPDLPPGWEIN</sequence>